<feature type="compositionally biased region" description="Pro residues" evidence="5">
    <location>
        <begin position="461"/>
        <end position="478"/>
    </location>
</feature>
<organism evidence="8 9">
    <name type="scientific">Chlamydomonas incerta</name>
    <dbReference type="NCBI Taxonomy" id="51695"/>
    <lineage>
        <taxon>Eukaryota</taxon>
        <taxon>Viridiplantae</taxon>
        <taxon>Chlorophyta</taxon>
        <taxon>core chlorophytes</taxon>
        <taxon>Chlorophyceae</taxon>
        <taxon>CS clade</taxon>
        <taxon>Chlamydomonadales</taxon>
        <taxon>Chlamydomonadaceae</taxon>
        <taxon>Chlamydomonas</taxon>
    </lineage>
</organism>
<feature type="domain" description="FAS1" evidence="7">
    <location>
        <begin position="1027"/>
        <end position="1188"/>
    </location>
</feature>
<keyword evidence="6" id="KW-0732">Signal</keyword>
<feature type="compositionally biased region" description="Pro residues" evidence="5">
    <location>
        <begin position="797"/>
        <end position="820"/>
    </location>
</feature>
<evidence type="ECO:0000256" key="2">
    <source>
        <dbReference type="ARBA" id="ARBA00023015"/>
    </source>
</evidence>
<feature type="region of interest" description="Disordered" evidence="5">
    <location>
        <begin position="459"/>
        <end position="478"/>
    </location>
</feature>
<sequence>MGRLTVALAVAVALLALLPGGALSQSSPYDYISSRADMTFMKKCIDNLLPKNKQPWTATSNKDLTMFIVTDEGFRTTFAGLNIRTTLGTDPEKFCTVTTKKMNNTRNAIFKYHILAANLGARTRAQLPGNCPVGPDGLPGCPYNSQSGGKNLLDVITVAEADDVVGTDKTYLIGGVDANYADYLKFPNGTNDYDKSVKGRMLHSINALLVPTRFVPMPKSPSPSPAPKPSPKPSPAPTPIPTPTPVSSPPPVESSPPAPPPSPYFGFASIYDFVSQRVADLSRMKTAIDNVKLVAMLSDPALAWTCFFPEDTSVSWTLNWPGTTRTYAEQGQFIANCTANPAFAANCNTSVIEYTGVMTNVILQQCTPAALITTATWTNGTTNYTTVAPFGGLTTYRTSNTANGTFWVSSKYDVNPIPNSGVLAANNVTASGLIVIRKRDNFVANSVVQVVTSFNGNYASAPPPPPPPSPIPPSPAPPPTAYGSITAAINGVSGLQITRQLISVFNLTSKVNALTGTTCYFPSNKAWALFGNNVNDLGAFVNVTANGTYVPLSSRRLLSAMEEGENLQFCVPSHGFCASASTVPLRRMLINIPNRFNATQFLDLLAWNVTLEPTGLASMPAYKAGILANTILSGCYNPPTAPGSQNVGNAVRKLVDTDNFAWETALGWSVDVGIVVQKTPYTGTCGNNVTVVGTATSGAAINLPNVDLETLGYCTQCTTYDNDTMLYSGCSFTVYSIATGGASGFDTINGVQQITTLGYSRGRSPVAYWVPHDIVVGTYDAPTGYVQLIDRIVQSPRLPPPPPSPLPPSPPPAPFPPPPFTGLQPLLTGNSNFNDCAAKLFAATNYYTYVEQFDTSGWTLFIPTDDGCQAALTAYNATVYSGNLTVNVATAISNGYARTLVKNMLVVNAYLSSGSINNLTTAVTDQGLYGNTSIGTNTLTFLKTSVITVSQQYPGFSKMNSNITIADIPVQRNPNALGGVGLAGYVQMTTMMFTPPVEFQAQSPPPSPAPPSPPPSPPLPPPPIAFPNGLQQYLSSNPELSILNTLLACTNGTQAVQDALNGGALLTLLAPTDTAFSAYFTANNIGSNWQAVLCNNTGANPQNNQTAELLKNHVISGVYFAVNITANNASGLYDYYYNPGFKIQMQNLGGVYTVKQQMPITTQTFVTGKYDNAINGTAAVAHMITAVLAMPVPFPPPPPPPPPPGNGPAGAAAVSVYAGLRNEPEAALFVNLVDKYNLTLPSGVSTPATAYLNTPDTVATVLVPSVNAMNSFLGRISFSGTPMSYADCIAPTGTSTIIAAKNSVCSAIVQFAILPGAQFLPSFVPATYNVTTGYAAISNVTGYGATTATKLFYKLNTTPPVNAATLAFQTSTNPPCVGIASNLKGPIPAGVPNFLSKLQGMIYVVSQVLFPVEAYNNAVAAGAVYSGCPI</sequence>
<dbReference type="EMBL" id="JAEHOC010000021">
    <property type="protein sequence ID" value="KAG2432573.1"/>
    <property type="molecule type" value="Genomic_DNA"/>
</dbReference>
<feature type="compositionally biased region" description="Pro residues" evidence="5">
    <location>
        <begin position="218"/>
        <end position="259"/>
    </location>
</feature>
<dbReference type="SUPFAM" id="SSF82153">
    <property type="entry name" value="FAS1 domain"/>
    <property type="match status" value="1"/>
</dbReference>
<evidence type="ECO:0000256" key="4">
    <source>
        <dbReference type="ARBA" id="ARBA00023242"/>
    </source>
</evidence>
<dbReference type="Gene3D" id="2.30.180.10">
    <property type="entry name" value="FAS1 domain"/>
    <property type="match status" value="1"/>
</dbReference>
<comment type="caution">
    <text evidence="8">The sequence shown here is derived from an EMBL/GenBank/DDBJ whole genome shotgun (WGS) entry which is preliminary data.</text>
</comment>
<protein>
    <recommendedName>
        <fullName evidence="7">FAS1 domain-containing protein</fullName>
    </recommendedName>
</protein>
<dbReference type="PANTHER" id="PTHR13859">
    <property type="entry name" value="ATROPHIN-RELATED"/>
    <property type="match status" value="1"/>
</dbReference>
<name>A0A835SYV2_CHLIN</name>
<dbReference type="GO" id="GO:0003714">
    <property type="term" value="F:transcription corepressor activity"/>
    <property type="evidence" value="ECO:0007669"/>
    <property type="project" value="TreeGrafter"/>
</dbReference>
<reference evidence="8" key="1">
    <citation type="journal article" date="2020" name="bioRxiv">
        <title>Comparative genomics of Chlamydomonas.</title>
        <authorList>
            <person name="Craig R.J."/>
            <person name="Hasan A.R."/>
            <person name="Ness R.W."/>
            <person name="Keightley P.D."/>
        </authorList>
    </citation>
    <scope>NUCLEOTIDE SEQUENCE</scope>
    <source>
        <strain evidence="8">SAG 7.73</strain>
    </source>
</reference>
<evidence type="ECO:0000256" key="5">
    <source>
        <dbReference type="SAM" id="MobiDB-lite"/>
    </source>
</evidence>
<proteinExistence type="predicted"/>
<feature type="region of interest" description="Disordered" evidence="5">
    <location>
        <begin position="997"/>
        <end position="1023"/>
    </location>
</feature>
<dbReference type="OrthoDB" id="533218at2759"/>
<dbReference type="Proteomes" id="UP000650467">
    <property type="component" value="Unassembled WGS sequence"/>
</dbReference>
<feature type="compositionally biased region" description="Pro residues" evidence="5">
    <location>
        <begin position="1003"/>
        <end position="1023"/>
    </location>
</feature>
<evidence type="ECO:0000313" key="9">
    <source>
        <dbReference type="Proteomes" id="UP000650467"/>
    </source>
</evidence>
<gene>
    <name evidence="8" type="ORF">HXX76_008917</name>
</gene>
<dbReference type="GO" id="GO:0005634">
    <property type="term" value="C:nucleus"/>
    <property type="evidence" value="ECO:0007669"/>
    <property type="project" value="UniProtKB-SubCell"/>
</dbReference>
<keyword evidence="2" id="KW-0805">Transcription regulation</keyword>
<evidence type="ECO:0000256" key="3">
    <source>
        <dbReference type="ARBA" id="ARBA00023163"/>
    </source>
</evidence>
<keyword evidence="4" id="KW-0539">Nucleus</keyword>
<dbReference type="PANTHER" id="PTHR13859:SF11">
    <property type="entry name" value="GRUNGE, ISOFORM J"/>
    <property type="match status" value="1"/>
</dbReference>
<evidence type="ECO:0000313" key="8">
    <source>
        <dbReference type="EMBL" id="KAG2432573.1"/>
    </source>
</evidence>
<feature type="chain" id="PRO_5032571182" description="FAS1 domain-containing protein" evidence="6">
    <location>
        <begin position="25"/>
        <end position="1430"/>
    </location>
</feature>
<evidence type="ECO:0000256" key="1">
    <source>
        <dbReference type="ARBA" id="ARBA00004123"/>
    </source>
</evidence>
<dbReference type="PROSITE" id="PS50213">
    <property type="entry name" value="FAS1"/>
    <property type="match status" value="1"/>
</dbReference>
<feature type="region of interest" description="Disordered" evidence="5">
    <location>
        <begin position="796"/>
        <end position="821"/>
    </location>
</feature>
<dbReference type="Pfam" id="PF02469">
    <property type="entry name" value="Fasciclin"/>
    <property type="match status" value="1"/>
</dbReference>
<keyword evidence="9" id="KW-1185">Reference proteome</keyword>
<feature type="signal peptide" evidence="6">
    <location>
        <begin position="1"/>
        <end position="24"/>
    </location>
</feature>
<feature type="region of interest" description="Disordered" evidence="5">
    <location>
        <begin position="216"/>
        <end position="259"/>
    </location>
</feature>
<evidence type="ECO:0000256" key="6">
    <source>
        <dbReference type="SAM" id="SignalP"/>
    </source>
</evidence>
<accession>A0A835SYV2</accession>
<comment type="subcellular location">
    <subcellularLocation>
        <location evidence="1">Nucleus</location>
    </subcellularLocation>
</comment>
<dbReference type="InterPro" id="IPR036378">
    <property type="entry name" value="FAS1_dom_sf"/>
</dbReference>
<evidence type="ECO:0000259" key="7">
    <source>
        <dbReference type="PROSITE" id="PS50213"/>
    </source>
</evidence>
<dbReference type="InterPro" id="IPR000782">
    <property type="entry name" value="FAS1_domain"/>
</dbReference>
<keyword evidence="3" id="KW-0804">Transcription</keyword>